<comment type="caution">
    <text evidence="1">The sequence shown here is derived from an EMBL/GenBank/DDBJ whole genome shotgun (WGS) entry which is preliminary data.</text>
</comment>
<dbReference type="Proteomes" id="UP001139333">
    <property type="component" value="Unassembled WGS sequence"/>
</dbReference>
<reference evidence="1" key="1">
    <citation type="submission" date="2022-01" db="EMBL/GenBank/DDBJ databases">
        <title>Whole genome-based taxonomy of the Shewanellaceae.</title>
        <authorList>
            <person name="Martin-Rodriguez A.J."/>
        </authorList>
    </citation>
    <scope>NUCLEOTIDE SEQUENCE</scope>
    <source>
        <strain evidence="1">DSM 16422</strain>
    </source>
</reference>
<evidence type="ECO:0000313" key="2">
    <source>
        <dbReference type="Proteomes" id="UP001139333"/>
    </source>
</evidence>
<proteinExistence type="predicted"/>
<organism evidence="1 2">
    <name type="scientific">Shewanella gaetbuli</name>
    <dbReference type="NCBI Taxonomy" id="220752"/>
    <lineage>
        <taxon>Bacteria</taxon>
        <taxon>Pseudomonadati</taxon>
        <taxon>Pseudomonadota</taxon>
        <taxon>Gammaproteobacteria</taxon>
        <taxon>Alteromonadales</taxon>
        <taxon>Shewanellaceae</taxon>
        <taxon>Shewanella</taxon>
    </lineage>
</organism>
<evidence type="ECO:0000313" key="1">
    <source>
        <dbReference type="EMBL" id="MCL1143403.1"/>
    </source>
</evidence>
<dbReference type="RefSeq" id="WP_248996076.1">
    <property type="nucleotide sequence ID" value="NZ_JAKIKP010000008.1"/>
</dbReference>
<keyword evidence="2" id="KW-1185">Reference proteome</keyword>
<protein>
    <submittedName>
        <fullName evidence="1">Uncharacterized protein</fullName>
    </submittedName>
</protein>
<gene>
    <name evidence="1" type="ORF">L2672_11920</name>
</gene>
<dbReference type="AlphaFoldDB" id="A0A9X2CHE3"/>
<name>A0A9X2CHE3_9GAMM</name>
<sequence>MFRVLFIVSLLCLMGCEKISEKAAAPETPESVTLSFFKAIYTDRDVSKALPYVSPEMREVLEHYHIASSVQRHVLGLSMTDVTMSIDEIDIDFFRKFTDDVTIIVKMEGLKGGRPWVDDRTLRLKKQGKKWIIVEVLPEKGKING</sequence>
<dbReference type="EMBL" id="JAKIKP010000008">
    <property type="protein sequence ID" value="MCL1143403.1"/>
    <property type="molecule type" value="Genomic_DNA"/>
</dbReference>
<accession>A0A9X2CHE3</accession>